<dbReference type="Proteomes" id="UP000681131">
    <property type="component" value="Chromosome"/>
</dbReference>
<organism evidence="1 3">
    <name type="scientific">Francisella adeliensis</name>
    <dbReference type="NCBI Taxonomy" id="2007306"/>
    <lineage>
        <taxon>Bacteria</taxon>
        <taxon>Pseudomonadati</taxon>
        <taxon>Pseudomonadota</taxon>
        <taxon>Gammaproteobacteria</taxon>
        <taxon>Thiotrichales</taxon>
        <taxon>Francisellaceae</taxon>
        <taxon>Francisella</taxon>
    </lineage>
</organism>
<gene>
    <name evidence="1" type="ORF">CDH04_01530</name>
    <name evidence="2" type="ORF">FZC43_01535</name>
</gene>
<name>A0A2Z4XWW2_9GAMM</name>
<reference evidence="2 4" key="2">
    <citation type="submission" date="2019-08" db="EMBL/GenBank/DDBJ databases">
        <title>Complete genome sequences of Francisella adeliensis (FSC1325 and FSC1326).</title>
        <authorList>
            <person name="Ohrman C."/>
            <person name="Uneklint I."/>
            <person name="Vallesi A."/>
            <person name="Karlsson L."/>
            <person name="Sjodin A."/>
        </authorList>
    </citation>
    <scope>NUCLEOTIDE SEQUENCE [LARGE SCALE GENOMIC DNA]</scope>
    <source>
        <strain evidence="2 4">FSC1325</strain>
    </source>
</reference>
<dbReference type="Proteomes" id="UP000251120">
    <property type="component" value="Chromosome"/>
</dbReference>
<protein>
    <submittedName>
        <fullName evidence="1">Normocyte binding protein 2b</fullName>
    </submittedName>
</protein>
<reference evidence="1 3" key="1">
    <citation type="submission" date="2017-06" db="EMBL/GenBank/DDBJ databases">
        <title>Complete genome of Francisella adeliensis.</title>
        <authorList>
            <person name="Vallesi A."/>
            <person name="Sjodin A."/>
        </authorList>
    </citation>
    <scope>NUCLEOTIDE SEQUENCE [LARGE SCALE GENOMIC DNA]</scope>
    <source>
        <strain evidence="1 3">FDC440</strain>
    </source>
</reference>
<dbReference type="KEGG" id="fad:CDH04_01530"/>
<keyword evidence="4" id="KW-1185">Reference proteome</keyword>
<evidence type="ECO:0000313" key="1">
    <source>
        <dbReference type="EMBL" id="AXA33180.1"/>
    </source>
</evidence>
<evidence type="ECO:0000313" key="2">
    <source>
        <dbReference type="EMBL" id="QIW11408.1"/>
    </source>
</evidence>
<dbReference type="OrthoDB" id="5604531at2"/>
<evidence type="ECO:0000313" key="3">
    <source>
        <dbReference type="Proteomes" id="UP000251120"/>
    </source>
</evidence>
<dbReference type="AlphaFoldDB" id="A0A2Z4XWW2"/>
<proteinExistence type="predicted"/>
<dbReference type="EMBL" id="CP043424">
    <property type="protein sequence ID" value="QIW11408.1"/>
    <property type="molecule type" value="Genomic_DNA"/>
</dbReference>
<dbReference type="RefSeq" id="WP_112869353.1">
    <property type="nucleotide sequence ID" value="NZ_CP021781.1"/>
</dbReference>
<sequence>MFRKSILVANNEMRLLLSVIKSNYISDNKNALQEVNKNCVANRIDDENIKSYVINCWDNLEDKIGFEVTLLENNCKRSIINRLYNRSRDLNFVIKTKSDVVSKELQDNIKKTSNINIIMKEFVL</sequence>
<evidence type="ECO:0000313" key="4">
    <source>
        <dbReference type="Proteomes" id="UP000681131"/>
    </source>
</evidence>
<accession>A0A2Z4XWW2</accession>
<dbReference type="EMBL" id="CP021781">
    <property type="protein sequence ID" value="AXA33180.1"/>
    <property type="molecule type" value="Genomic_DNA"/>
</dbReference>